<accession>A0ABW5U4R9</accession>
<keyword evidence="1" id="KW-0175">Coiled coil</keyword>
<dbReference type="EMBL" id="JBHUMP010000007">
    <property type="protein sequence ID" value="MFD2739884.1"/>
    <property type="molecule type" value="Genomic_DNA"/>
</dbReference>
<keyword evidence="3" id="KW-1185">Reference proteome</keyword>
<gene>
    <name evidence="2" type="ORF">ACFSUD_09915</name>
</gene>
<evidence type="ECO:0000313" key="3">
    <source>
        <dbReference type="Proteomes" id="UP001597474"/>
    </source>
</evidence>
<proteinExistence type="predicted"/>
<evidence type="ECO:0000256" key="1">
    <source>
        <dbReference type="SAM" id="Coils"/>
    </source>
</evidence>
<organism evidence="2 3">
    <name type="scientific">Sulfitobacter aestuarii</name>
    <dbReference type="NCBI Taxonomy" id="2161676"/>
    <lineage>
        <taxon>Bacteria</taxon>
        <taxon>Pseudomonadati</taxon>
        <taxon>Pseudomonadota</taxon>
        <taxon>Alphaproteobacteria</taxon>
        <taxon>Rhodobacterales</taxon>
        <taxon>Roseobacteraceae</taxon>
        <taxon>Sulfitobacter</taxon>
    </lineage>
</organism>
<protein>
    <submittedName>
        <fullName evidence="2">Uncharacterized protein</fullName>
    </submittedName>
</protein>
<dbReference type="Proteomes" id="UP001597474">
    <property type="component" value="Unassembled WGS sequence"/>
</dbReference>
<comment type="caution">
    <text evidence="2">The sequence shown here is derived from an EMBL/GenBank/DDBJ whole genome shotgun (WGS) entry which is preliminary data.</text>
</comment>
<reference evidence="3" key="1">
    <citation type="journal article" date="2019" name="Int. J. Syst. Evol. Microbiol.">
        <title>The Global Catalogue of Microorganisms (GCM) 10K type strain sequencing project: providing services to taxonomists for standard genome sequencing and annotation.</title>
        <authorList>
            <consortium name="The Broad Institute Genomics Platform"/>
            <consortium name="The Broad Institute Genome Sequencing Center for Infectious Disease"/>
            <person name="Wu L."/>
            <person name="Ma J."/>
        </authorList>
    </citation>
    <scope>NUCLEOTIDE SEQUENCE [LARGE SCALE GENOMIC DNA]</scope>
    <source>
        <strain evidence="3">TISTR 2562</strain>
    </source>
</reference>
<evidence type="ECO:0000313" key="2">
    <source>
        <dbReference type="EMBL" id="MFD2739884.1"/>
    </source>
</evidence>
<sequence length="114" mass="12536">MTMITPEQDVAESAEILRSLQAAIAELRREIESLSQQARSGEEIRETAMSKPLGQVSGLLAHCLKAENTLNECRNRRAGIARGSYALDLDRARAEIGCKLDRLRRCGNAGEVPE</sequence>
<feature type="coiled-coil region" evidence="1">
    <location>
        <begin position="10"/>
        <end position="44"/>
    </location>
</feature>
<dbReference type="RefSeq" id="WP_386373921.1">
    <property type="nucleotide sequence ID" value="NZ_JBHUMP010000007.1"/>
</dbReference>
<name>A0ABW5U4R9_9RHOB</name>